<keyword evidence="5" id="KW-1133">Transmembrane helix</keyword>
<feature type="compositionally biased region" description="Pro residues" evidence="4">
    <location>
        <begin position="426"/>
        <end position="505"/>
    </location>
</feature>
<name>D8LW35_BLAHO</name>
<dbReference type="InterPro" id="IPR001579">
    <property type="entry name" value="Glyco_hydro_18_chit_AS"/>
</dbReference>
<reference evidence="7" key="1">
    <citation type="submission" date="2010-02" db="EMBL/GenBank/DDBJ databases">
        <title>Sequencing and annotation of the Blastocystis hominis genome.</title>
        <authorList>
            <person name="Wincker P."/>
        </authorList>
    </citation>
    <scope>NUCLEOTIDE SEQUENCE</scope>
    <source>
        <strain evidence="7">Singapore isolate B</strain>
    </source>
</reference>
<evidence type="ECO:0000256" key="2">
    <source>
        <dbReference type="ARBA" id="ARBA00023295"/>
    </source>
</evidence>
<dbReference type="PANTHER" id="PTHR11177:SF317">
    <property type="entry name" value="CHITINASE 12-RELATED"/>
    <property type="match status" value="1"/>
</dbReference>
<dbReference type="SUPFAM" id="SSF54556">
    <property type="entry name" value="Chitinase insertion domain"/>
    <property type="match status" value="1"/>
</dbReference>
<dbReference type="GO" id="GO:0005576">
    <property type="term" value="C:extracellular region"/>
    <property type="evidence" value="ECO:0007669"/>
    <property type="project" value="TreeGrafter"/>
</dbReference>
<proteinExistence type="predicted"/>
<feature type="region of interest" description="Disordered" evidence="4">
    <location>
        <begin position="727"/>
        <end position="770"/>
    </location>
</feature>
<dbReference type="PROSITE" id="PS51910">
    <property type="entry name" value="GH18_2"/>
    <property type="match status" value="1"/>
</dbReference>
<dbReference type="GO" id="GO:0004568">
    <property type="term" value="F:chitinase activity"/>
    <property type="evidence" value="ECO:0007669"/>
    <property type="project" value="TreeGrafter"/>
</dbReference>
<dbReference type="SMART" id="SM00636">
    <property type="entry name" value="Glyco_18"/>
    <property type="match status" value="1"/>
</dbReference>
<keyword evidence="1 3" id="KW-0378">Hydrolase</keyword>
<organism evidence="7">
    <name type="scientific">Blastocystis hominis</name>
    <dbReference type="NCBI Taxonomy" id="12968"/>
    <lineage>
        <taxon>Eukaryota</taxon>
        <taxon>Sar</taxon>
        <taxon>Stramenopiles</taxon>
        <taxon>Bigyra</taxon>
        <taxon>Opalozoa</taxon>
        <taxon>Opalinata</taxon>
        <taxon>Blastocystidae</taxon>
        <taxon>Blastocystis</taxon>
    </lineage>
</organism>
<protein>
    <recommendedName>
        <fullName evidence="6">GH18 domain-containing protein</fullName>
    </recommendedName>
</protein>
<dbReference type="PANTHER" id="PTHR11177">
    <property type="entry name" value="CHITINASE"/>
    <property type="match status" value="1"/>
</dbReference>
<dbReference type="InterPro" id="IPR017853">
    <property type="entry name" value="GH"/>
</dbReference>
<dbReference type="OrthoDB" id="70885at2759"/>
<keyword evidence="2 3" id="KW-0326">Glycosidase</keyword>
<feature type="compositionally biased region" description="Pro residues" evidence="4">
    <location>
        <begin position="733"/>
        <end position="754"/>
    </location>
</feature>
<dbReference type="Gene3D" id="3.20.20.80">
    <property type="entry name" value="Glycosidases"/>
    <property type="match status" value="1"/>
</dbReference>
<dbReference type="InterPro" id="IPR011583">
    <property type="entry name" value="Chitinase_II/V-like_cat"/>
</dbReference>
<evidence type="ECO:0000256" key="4">
    <source>
        <dbReference type="SAM" id="MobiDB-lite"/>
    </source>
</evidence>
<evidence type="ECO:0000259" key="6">
    <source>
        <dbReference type="PROSITE" id="PS51910"/>
    </source>
</evidence>
<dbReference type="PRINTS" id="PR01217">
    <property type="entry name" value="PRICHEXTENSN"/>
</dbReference>
<keyword evidence="5" id="KW-0472">Membrane</keyword>
<feature type="compositionally biased region" description="Low complexity" evidence="4">
    <location>
        <begin position="755"/>
        <end position="764"/>
    </location>
</feature>
<dbReference type="PROSITE" id="PS01095">
    <property type="entry name" value="GH18_1"/>
    <property type="match status" value="1"/>
</dbReference>
<dbReference type="Proteomes" id="UP000008312">
    <property type="component" value="Unassembled WGS sequence"/>
</dbReference>
<sequence>MNPHIRPFTKWDVASTHNGEIRYSSKYTIDNQNTQMFIGRPEGTCTVSVTTVKIRLPDKYFGMFLAYGQDQYGISPHTMIALAAKETFATALYPNNDNSYFIVDGEDDFFDTLSNDSLFIDGNKDGPFQVETPAMATDVSVLPQRFYFGDSSTPESQRKPQYLSDNELLVDYNKFREYHDSVTGDFYKAIVLSCLDLHFRHNIIMQMTKQGMRPGWDLRKGNEESEDALEFAAAMYTYNRGLWSQMDMSSCTPEMNPITDCKLDGYGGHSTDINAACQLLNQATEVYDFSISLNDVMWFIEKLKETYPYSSVEGIHGAIPWDTIRQNVRSIYPIILNHRKQKSPSASGISFRYDWRLMLAVIRAHLPKKEEFYGPTLENMVRWSFMNQISPEPHDWSSLPSSQLRNYLKRYGTVYSDDDSSQTPAPTSPPTSKPTTAPPTSKPTTAPPTSKPTTAPPTSKPTTAPPTSKPTTAPPTSKPTTAPPTSKPTTAPPTSKPTTAPPTLPPLPYCGDGKCDEGETVFNCPQDCKSYPEMELPAPSCEGLANGVHCYPQNCCDRYFSCLNGRLFGPVDLPAGYICYEGSEIEANDARCKGVSCPNVIPASCGDGVCEIYESCSSCPEDCGPCNTDPPQPELEECGPNDIGFICYPHNCCGFVRQCVYGETSPVYAVLDGGLCYNGNIIDKNADVCKGISCDIAPGAYCGNGICDENENCWNCPEDCGVCPTSAPTSKPTTPPTSKPTTPPTSKPTSPPTSKPTTAPTTSPTTPPSNRVFLGYYTNWSQYRAGTSQYFPENIDPTKFTHLVYAFAYIKRGTWEVEQVEWNDVNEWQPTQGLYYRFNRHVHSRNPSCKTLLAFGGWNFNFKDEYKDIFTTMAESAENRAKCISSIISWVRKHEFDGIDIDWEYPANEPLGGRPQDYENYVYFIRELRAAIEAEAARTGKPRLLLILAVAAGYDKIEAGYDVPNLVNEVDFVDVMAYDLHGQWEMKTGAASGLYPPSNYEPGTLEEYYTGDYAIQTWIAKGMPRNKIVMGLAAYGRGWTLASSAPGQGIGAEAIRGCEPMKDTQQEGVLNYIEALTVIAAGGQVTYDEATTTMYVQKGDQWYSYEDPYSIVKKVDYIKEQGLLGAMIWAVDNDEFYNGNPIISAIYNNLFTATARAGDENGNNASKPSVFGIVMMVIAVVAVVAVVAMGYFIYRSRHVELPIEKKPKALKRTTSI</sequence>
<dbReference type="InterPro" id="IPR050314">
    <property type="entry name" value="Glycosyl_Hydrlase_18"/>
</dbReference>
<dbReference type="GO" id="GO:0005975">
    <property type="term" value="P:carbohydrate metabolic process"/>
    <property type="evidence" value="ECO:0007669"/>
    <property type="project" value="InterPro"/>
</dbReference>
<dbReference type="GO" id="GO:0008061">
    <property type="term" value="F:chitin binding"/>
    <property type="evidence" value="ECO:0007669"/>
    <property type="project" value="InterPro"/>
</dbReference>
<gene>
    <name evidence="7" type="ORF">GSBLH_T00000414001</name>
</gene>
<dbReference type="AlphaFoldDB" id="D8LW35"/>
<dbReference type="RefSeq" id="XP_012894072.1">
    <property type="nucleotide sequence ID" value="XM_013038618.1"/>
</dbReference>
<dbReference type="GO" id="GO:0006032">
    <property type="term" value="P:chitin catabolic process"/>
    <property type="evidence" value="ECO:0007669"/>
    <property type="project" value="TreeGrafter"/>
</dbReference>
<keyword evidence="5" id="KW-0812">Transmembrane</keyword>
<accession>D8LW35</accession>
<dbReference type="InParanoid" id="D8LW35"/>
<feature type="region of interest" description="Disordered" evidence="4">
    <location>
        <begin position="415"/>
        <end position="505"/>
    </location>
</feature>
<evidence type="ECO:0000256" key="1">
    <source>
        <dbReference type="ARBA" id="ARBA00022801"/>
    </source>
</evidence>
<dbReference type="InterPro" id="IPR001223">
    <property type="entry name" value="Glyco_hydro18_cat"/>
</dbReference>
<keyword evidence="8" id="KW-1185">Reference proteome</keyword>
<feature type="domain" description="GH18" evidence="6">
    <location>
        <begin position="771"/>
        <end position="1153"/>
    </location>
</feature>
<dbReference type="InterPro" id="IPR029070">
    <property type="entry name" value="Chitinase_insertion_sf"/>
</dbReference>
<dbReference type="GeneID" id="24917724"/>
<dbReference type="Gene3D" id="3.10.50.10">
    <property type="match status" value="1"/>
</dbReference>
<evidence type="ECO:0000256" key="3">
    <source>
        <dbReference type="RuleBase" id="RU000489"/>
    </source>
</evidence>
<dbReference type="EMBL" id="FN668638">
    <property type="protein sequence ID" value="CBK20024.2"/>
    <property type="molecule type" value="Genomic_DNA"/>
</dbReference>
<feature type="transmembrane region" description="Helical" evidence="5">
    <location>
        <begin position="1170"/>
        <end position="1194"/>
    </location>
</feature>
<evidence type="ECO:0000313" key="8">
    <source>
        <dbReference type="Proteomes" id="UP000008312"/>
    </source>
</evidence>
<evidence type="ECO:0000313" key="7">
    <source>
        <dbReference type="EMBL" id="CBK20024.2"/>
    </source>
</evidence>
<evidence type="ECO:0000256" key="5">
    <source>
        <dbReference type="SAM" id="Phobius"/>
    </source>
</evidence>
<dbReference type="Pfam" id="PF00704">
    <property type="entry name" value="Glyco_hydro_18"/>
    <property type="match status" value="1"/>
</dbReference>
<dbReference type="SUPFAM" id="SSF51445">
    <property type="entry name" value="(Trans)glycosidases"/>
    <property type="match status" value="1"/>
</dbReference>